<name>A0A9Q3IF59_9BASI</name>
<dbReference type="EMBL" id="AVOT02042799">
    <property type="protein sequence ID" value="MBW0538242.1"/>
    <property type="molecule type" value="Genomic_DNA"/>
</dbReference>
<organism evidence="1 2">
    <name type="scientific">Austropuccinia psidii MF-1</name>
    <dbReference type="NCBI Taxonomy" id="1389203"/>
    <lineage>
        <taxon>Eukaryota</taxon>
        <taxon>Fungi</taxon>
        <taxon>Dikarya</taxon>
        <taxon>Basidiomycota</taxon>
        <taxon>Pucciniomycotina</taxon>
        <taxon>Pucciniomycetes</taxon>
        <taxon>Pucciniales</taxon>
        <taxon>Sphaerophragmiaceae</taxon>
        <taxon>Austropuccinia</taxon>
    </lineage>
</organism>
<comment type="caution">
    <text evidence="1">The sequence shown here is derived from an EMBL/GenBank/DDBJ whole genome shotgun (WGS) entry which is preliminary data.</text>
</comment>
<proteinExistence type="predicted"/>
<dbReference type="AlphaFoldDB" id="A0A9Q3IF59"/>
<gene>
    <name evidence="1" type="ORF">O181_077957</name>
</gene>
<protein>
    <submittedName>
        <fullName evidence="1">Uncharacterized protein</fullName>
    </submittedName>
</protein>
<evidence type="ECO:0000313" key="2">
    <source>
        <dbReference type="Proteomes" id="UP000765509"/>
    </source>
</evidence>
<reference evidence="1" key="1">
    <citation type="submission" date="2021-03" db="EMBL/GenBank/DDBJ databases">
        <title>Draft genome sequence of rust myrtle Austropuccinia psidii MF-1, a brazilian biotype.</title>
        <authorList>
            <person name="Quecine M.C."/>
            <person name="Pachon D.M.R."/>
            <person name="Bonatelli M.L."/>
            <person name="Correr F.H."/>
            <person name="Franceschini L.M."/>
            <person name="Leite T.F."/>
            <person name="Margarido G.R.A."/>
            <person name="Almeida C.A."/>
            <person name="Ferrarezi J.A."/>
            <person name="Labate C.A."/>
        </authorList>
    </citation>
    <scope>NUCLEOTIDE SEQUENCE</scope>
    <source>
        <strain evidence="1">MF-1</strain>
    </source>
</reference>
<evidence type="ECO:0000313" key="1">
    <source>
        <dbReference type="EMBL" id="MBW0538242.1"/>
    </source>
</evidence>
<dbReference type="OrthoDB" id="117147at2759"/>
<dbReference type="Proteomes" id="UP000765509">
    <property type="component" value="Unassembled WGS sequence"/>
</dbReference>
<sequence>MLEKGWNPRLPADTLRKYLIDIHPTASRFNIILDKVKNQAKQSMNDALDYAKQKWDKIHTVPQFKVGYLVLVSAFNLNNIKGPKKSEDSYLESFFIVALHERNAVQVKLSGELEKKHPTFPVSFIKPYQPADKELVPLRNPMPLTVPPVEQIEDKKINKGDLGAKIQGNIFSDI</sequence>
<accession>A0A9Q3IF59</accession>
<keyword evidence="2" id="KW-1185">Reference proteome</keyword>